<name>A0A804ICJ6_MUSAM</name>
<evidence type="ECO:0000313" key="2">
    <source>
        <dbReference type="EnsemblPlants" id="Ma03_p15850.1"/>
    </source>
</evidence>
<reference evidence="1" key="1">
    <citation type="submission" date="2021-03" db="EMBL/GenBank/DDBJ databases">
        <authorList>
            <consortium name="Genoscope - CEA"/>
            <person name="William W."/>
        </authorList>
    </citation>
    <scope>NUCLEOTIDE SEQUENCE</scope>
    <source>
        <strain evidence="1">Doubled-haploid Pahang</strain>
    </source>
</reference>
<dbReference type="InParanoid" id="A0A804ICJ6"/>
<proteinExistence type="predicted"/>
<gene>
    <name evidence="1" type="ORF">GSMUA_202080.1</name>
</gene>
<evidence type="ECO:0000313" key="3">
    <source>
        <dbReference type="Proteomes" id="UP000012960"/>
    </source>
</evidence>
<sequence>MVSCAKKGKMLARTRSSVYSCFLVHALCFRRNITELSLNCIRNVVCQSPWASFSNGRRLLPPLGDFM</sequence>
<dbReference type="EMBL" id="HG996468">
    <property type="protein sequence ID" value="CAG1850358.1"/>
    <property type="molecule type" value="Genomic_DNA"/>
</dbReference>
<keyword evidence="3" id="KW-1185">Reference proteome</keyword>
<organism evidence="2 3">
    <name type="scientific">Musa acuminata subsp. malaccensis</name>
    <name type="common">Wild banana</name>
    <name type="synonym">Musa malaccensis</name>
    <dbReference type="NCBI Taxonomy" id="214687"/>
    <lineage>
        <taxon>Eukaryota</taxon>
        <taxon>Viridiplantae</taxon>
        <taxon>Streptophyta</taxon>
        <taxon>Embryophyta</taxon>
        <taxon>Tracheophyta</taxon>
        <taxon>Spermatophyta</taxon>
        <taxon>Magnoliopsida</taxon>
        <taxon>Liliopsida</taxon>
        <taxon>Zingiberales</taxon>
        <taxon>Musaceae</taxon>
        <taxon>Musa</taxon>
    </lineage>
</organism>
<reference evidence="2" key="2">
    <citation type="submission" date="2021-05" db="UniProtKB">
        <authorList>
            <consortium name="EnsemblPlants"/>
        </authorList>
    </citation>
    <scope>IDENTIFICATION</scope>
    <source>
        <strain evidence="2">subsp. malaccensis</strain>
    </source>
</reference>
<protein>
    <submittedName>
        <fullName evidence="1">(wild Malaysian banana) hypothetical protein</fullName>
    </submittedName>
</protein>
<accession>A0A804ICJ6</accession>
<dbReference type="Proteomes" id="UP000012960">
    <property type="component" value="Unplaced"/>
</dbReference>
<dbReference type="EnsemblPlants" id="Ma03_t15850.1">
    <property type="protein sequence ID" value="Ma03_p15850.1"/>
    <property type="gene ID" value="Ma03_g15850"/>
</dbReference>
<dbReference type="AlphaFoldDB" id="A0A804ICJ6"/>
<dbReference type="Gramene" id="Ma03_t15850.1">
    <property type="protein sequence ID" value="Ma03_p15850.1"/>
    <property type="gene ID" value="Ma03_g15850"/>
</dbReference>
<evidence type="ECO:0000313" key="1">
    <source>
        <dbReference type="EMBL" id="CAG1850358.1"/>
    </source>
</evidence>